<evidence type="ECO:0000313" key="8">
    <source>
        <dbReference type="Proteomes" id="UP000034595"/>
    </source>
</evidence>
<keyword evidence="3" id="KW-0375">Hydrogen ion transport</keyword>
<keyword evidence="4" id="KW-0406">Ion transport</keyword>
<dbReference type="EMBL" id="LCJQ01000003">
    <property type="protein sequence ID" value="KKT82044.1"/>
    <property type="molecule type" value="Genomic_DNA"/>
</dbReference>
<dbReference type="AlphaFoldDB" id="A0A0G1NCW9"/>
<comment type="subcellular location">
    <subcellularLocation>
        <location evidence="1">Membrane</location>
    </subcellularLocation>
</comment>
<evidence type="ECO:0000256" key="6">
    <source>
        <dbReference type="ARBA" id="ARBA00023310"/>
    </source>
</evidence>
<dbReference type="GO" id="GO:0016020">
    <property type="term" value="C:membrane"/>
    <property type="evidence" value="ECO:0007669"/>
    <property type="project" value="UniProtKB-SubCell"/>
</dbReference>
<keyword evidence="2" id="KW-0813">Transport</keyword>
<evidence type="ECO:0000256" key="5">
    <source>
        <dbReference type="ARBA" id="ARBA00023136"/>
    </source>
</evidence>
<dbReference type="GO" id="GO:0046933">
    <property type="term" value="F:proton-transporting ATP synthase activity, rotational mechanism"/>
    <property type="evidence" value="ECO:0007669"/>
    <property type="project" value="InterPro"/>
</dbReference>
<accession>A0A0G1NCW9</accession>
<evidence type="ECO:0000313" key="7">
    <source>
        <dbReference type="EMBL" id="KKT82044.1"/>
    </source>
</evidence>
<name>A0A0G1NCW9_9BACT</name>
<keyword evidence="6" id="KW-0066">ATP synthesis</keyword>
<keyword evidence="5" id="KW-0472">Membrane</keyword>
<dbReference type="InterPro" id="IPR000711">
    <property type="entry name" value="ATPase_OSCP/dsu"/>
</dbReference>
<sequence>MKAVWYAEALHRALKGKNESDAGRIIARFSDVVSTRGHSGLLTRIVQEFQTISRRTYAHQKVLVVTAHEKGRARGAFAYEHYQKEGTISPDAVPEEIIDESIVGGYQLRGKHMLVDQSYKRLLADLYKNITRKH</sequence>
<evidence type="ECO:0000256" key="3">
    <source>
        <dbReference type="ARBA" id="ARBA00022781"/>
    </source>
</evidence>
<dbReference type="Proteomes" id="UP000034595">
    <property type="component" value="Unassembled WGS sequence"/>
</dbReference>
<evidence type="ECO:0000256" key="4">
    <source>
        <dbReference type="ARBA" id="ARBA00023065"/>
    </source>
</evidence>
<organism evidence="7 8">
    <name type="scientific">Candidatus Azambacteria bacterium GW2011_GWA1_44_9</name>
    <dbReference type="NCBI Taxonomy" id="1618610"/>
    <lineage>
        <taxon>Bacteria</taxon>
        <taxon>Candidatus Azamiibacteriota</taxon>
    </lineage>
</organism>
<evidence type="ECO:0000256" key="2">
    <source>
        <dbReference type="ARBA" id="ARBA00022448"/>
    </source>
</evidence>
<evidence type="ECO:0000256" key="1">
    <source>
        <dbReference type="ARBA" id="ARBA00004370"/>
    </source>
</evidence>
<comment type="caution">
    <text evidence="7">The sequence shown here is derived from an EMBL/GenBank/DDBJ whole genome shotgun (WGS) entry which is preliminary data.</text>
</comment>
<protein>
    <submittedName>
        <fullName evidence="7">Uncharacterized protein</fullName>
    </submittedName>
</protein>
<dbReference type="Pfam" id="PF00213">
    <property type="entry name" value="OSCP"/>
    <property type="match status" value="1"/>
</dbReference>
<proteinExistence type="predicted"/>
<gene>
    <name evidence="7" type="ORF">UW78_C0003G0004</name>
</gene>
<reference evidence="7 8" key="1">
    <citation type="journal article" date="2015" name="Nature">
        <title>rRNA introns, odd ribosomes, and small enigmatic genomes across a large radiation of phyla.</title>
        <authorList>
            <person name="Brown C.T."/>
            <person name="Hug L.A."/>
            <person name="Thomas B.C."/>
            <person name="Sharon I."/>
            <person name="Castelle C.J."/>
            <person name="Singh A."/>
            <person name="Wilkins M.J."/>
            <person name="Williams K.H."/>
            <person name="Banfield J.F."/>
        </authorList>
    </citation>
    <scope>NUCLEOTIDE SEQUENCE [LARGE SCALE GENOMIC DNA]</scope>
</reference>